<dbReference type="EMBL" id="NRRV01000008">
    <property type="protein sequence ID" value="MBK1630141.1"/>
    <property type="molecule type" value="Genomic_DNA"/>
</dbReference>
<feature type="transmembrane region" description="Helical" evidence="11">
    <location>
        <begin position="820"/>
        <end position="841"/>
    </location>
</feature>
<reference evidence="17 18" key="1">
    <citation type="journal article" date="2020" name="Microorganisms">
        <title>Osmotic Adaptation and Compatible Solute Biosynthesis of Phototrophic Bacteria as Revealed from Genome Analyses.</title>
        <authorList>
            <person name="Imhoff J.F."/>
            <person name="Rahn T."/>
            <person name="Kunzel S."/>
            <person name="Keller A."/>
            <person name="Neulinger S.C."/>
        </authorList>
    </citation>
    <scope>NUCLEOTIDE SEQUENCE [LARGE SCALE GENOMIC DNA]</scope>
    <source>
        <strain evidence="17 18">DSM 6210</strain>
    </source>
</reference>
<feature type="transmembrane region" description="Helical" evidence="11">
    <location>
        <begin position="569"/>
        <end position="591"/>
    </location>
</feature>
<feature type="compositionally biased region" description="Low complexity" evidence="10">
    <location>
        <begin position="931"/>
        <end position="951"/>
    </location>
</feature>
<feature type="transmembrane region" description="Helical" evidence="11">
    <location>
        <begin position="78"/>
        <end position="97"/>
    </location>
</feature>
<gene>
    <name evidence="17" type="ORF">CKO31_05170</name>
</gene>
<dbReference type="NCBIfam" id="NF009288">
    <property type="entry name" value="PRK12648.1"/>
    <property type="match status" value="1"/>
</dbReference>
<feature type="transmembrane region" description="Helical" evidence="11">
    <location>
        <begin position="205"/>
        <end position="230"/>
    </location>
</feature>
<feature type="transmembrane region" description="Helical" evidence="11">
    <location>
        <begin position="785"/>
        <end position="808"/>
    </location>
</feature>
<feature type="domain" description="MrpA C-terminal/MbhD" evidence="15">
    <location>
        <begin position="611"/>
        <end position="676"/>
    </location>
</feature>
<feature type="domain" description="Na+/H+ antiporter MnhB subunit-related protein" evidence="14">
    <location>
        <begin position="789"/>
        <end position="911"/>
    </location>
</feature>
<evidence type="ECO:0000259" key="13">
    <source>
        <dbReference type="Pfam" id="PF00662"/>
    </source>
</evidence>
<feature type="transmembrane region" description="Helical" evidence="11">
    <location>
        <begin position="629"/>
        <end position="647"/>
    </location>
</feature>
<evidence type="ECO:0000256" key="2">
    <source>
        <dbReference type="ARBA" id="ARBA00022448"/>
    </source>
</evidence>
<feature type="transmembrane region" description="Helical" evidence="11">
    <location>
        <begin position="603"/>
        <end position="622"/>
    </location>
</feature>
<keyword evidence="5 9" id="KW-0812">Transmembrane</keyword>
<dbReference type="InterPro" id="IPR050616">
    <property type="entry name" value="CPA3_Na-H_Antiporter_A"/>
</dbReference>
<dbReference type="Pfam" id="PF13244">
    <property type="entry name" value="MbhD"/>
    <property type="match status" value="1"/>
</dbReference>
<keyword evidence="2" id="KW-0813">Transport</keyword>
<evidence type="ECO:0000256" key="7">
    <source>
        <dbReference type="ARBA" id="ARBA00023065"/>
    </source>
</evidence>
<dbReference type="RefSeq" id="WP_200234694.1">
    <property type="nucleotide sequence ID" value="NZ_NRRV01000008.1"/>
</dbReference>
<keyword evidence="7" id="KW-0406">Ion transport</keyword>
<accession>A0ABS1CE10</accession>
<dbReference type="PANTHER" id="PTHR43373:SF1">
    <property type="entry name" value="NA(+)_H(+) ANTIPORTER SUBUNIT A"/>
    <property type="match status" value="1"/>
</dbReference>
<feature type="transmembrane region" description="Helical" evidence="11">
    <location>
        <begin position="653"/>
        <end position="674"/>
    </location>
</feature>
<organism evidence="17 18">
    <name type="scientific">Thiohalocapsa halophila</name>
    <dbReference type="NCBI Taxonomy" id="69359"/>
    <lineage>
        <taxon>Bacteria</taxon>
        <taxon>Pseudomonadati</taxon>
        <taxon>Pseudomonadota</taxon>
        <taxon>Gammaproteobacteria</taxon>
        <taxon>Chromatiales</taxon>
        <taxon>Chromatiaceae</taxon>
        <taxon>Thiohalocapsa</taxon>
    </lineage>
</organism>
<feature type="transmembrane region" description="Helical" evidence="11">
    <location>
        <begin position="452"/>
        <end position="473"/>
    </location>
</feature>
<feature type="transmembrane region" description="Helical" evidence="11">
    <location>
        <begin position="109"/>
        <end position="126"/>
    </location>
</feature>
<feature type="domain" description="MrpA C-terminal/MbhE" evidence="16">
    <location>
        <begin position="686"/>
        <end position="768"/>
    </location>
</feature>
<keyword evidence="3" id="KW-0050">Antiport</keyword>
<feature type="transmembrane region" description="Helical" evidence="11">
    <location>
        <begin position="162"/>
        <end position="185"/>
    </location>
</feature>
<dbReference type="PANTHER" id="PTHR43373">
    <property type="entry name" value="NA(+)/H(+) ANTIPORTER SUBUNIT"/>
    <property type="match status" value="1"/>
</dbReference>
<evidence type="ECO:0000256" key="1">
    <source>
        <dbReference type="ARBA" id="ARBA00004651"/>
    </source>
</evidence>
<feature type="transmembrane region" description="Helical" evidence="11">
    <location>
        <begin position="270"/>
        <end position="291"/>
    </location>
</feature>
<feature type="domain" description="NADH:quinone oxidoreductase/Mrp antiporter transmembrane" evidence="12">
    <location>
        <begin position="126"/>
        <end position="407"/>
    </location>
</feature>
<feature type="transmembrane region" description="Helical" evidence="11">
    <location>
        <begin position="367"/>
        <end position="389"/>
    </location>
</feature>
<keyword evidence="4" id="KW-1003">Cell membrane</keyword>
<dbReference type="PRINTS" id="PR01434">
    <property type="entry name" value="NADHDHGNASE5"/>
</dbReference>
<feature type="region of interest" description="Disordered" evidence="10">
    <location>
        <begin position="931"/>
        <end position="970"/>
    </location>
</feature>
<comment type="caution">
    <text evidence="17">The sequence shown here is derived from an EMBL/GenBank/DDBJ whole genome shotgun (WGS) entry which is preliminary data.</text>
</comment>
<evidence type="ECO:0000313" key="17">
    <source>
        <dbReference type="EMBL" id="MBK1630141.1"/>
    </source>
</evidence>
<evidence type="ECO:0000256" key="10">
    <source>
        <dbReference type="SAM" id="MobiDB-lite"/>
    </source>
</evidence>
<feature type="compositionally biased region" description="Pro residues" evidence="10">
    <location>
        <begin position="959"/>
        <end position="970"/>
    </location>
</feature>
<evidence type="ECO:0000259" key="16">
    <source>
        <dbReference type="Pfam" id="PF20501"/>
    </source>
</evidence>
<evidence type="ECO:0000256" key="5">
    <source>
        <dbReference type="ARBA" id="ARBA00022692"/>
    </source>
</evidence>
<feature type="transmembrane region" description="Helical" evidence="11">
    <location>
        <begin position="409"/>
        <end position="431"/>
    </location>
</feature>
<sequence length="970" mass="103094">MNLLVAVLIPLLGAPLVAWAAHFGRYHAAWAAGLLTALALAVVVPSMPAVFAGETLVTSIPWLPALGLSLAFRLDGFAMLFAILILVIGLLVILYARYYLSDSDSTGRFFAYLMLFMGSMLGIVLAENILLLLMFWEMTSLSSFLLISYWQHRSDARNGARMALAVTGLGGLAMLGGFLLLGHMAGSYALSDILTQGDAIRAHQLYTPTLVLILLGVFTKSAQFPFHFWLPQAMAAPTPVSAYLHSATMVKAGVFLLARLFPVLSGTDAWSVLVMGAGLITLVIGAYFALFKHDLKGLLAYSTISHLGLITLLFGIGTPLAAVAGVFHIINHATFKASLFMAAGIIDHECGTRDMRLINGLWRYMPYTATLAMVAAASMAGVPLFNGFLSKEMFFHEAVNFAKYTTWDWTLTVAAVAAGVFAVAYSLRFIHDVFFNGEPVNLPREPHEPPRWMKVPVEVLVALCLLVGILPAYTVGPLLKVAVAGVLQAEPPYYSLAIWHGVNAALVMSIVALVGGVLVYLGRRPLFKLAQRWHGVLDAPALYQWLLRGILALARAVTRLLDVGSLQRLLAVLIVTALAAGAMGIIPPHVPITGSVPISMPDAASVLVAAALVAVALAAALIHQRRLTALIVLGAVGLLVSLIFVKFSAPDLALTQLSVEIVTIVLLLLAMYFLPRRTPVETDTGRRLRHFLIALGAGSGAGILSWAMLTRPHDPISGYFLDNSVSGGGGTNVVNVILVDFRGFDTLGEITVLALAALGIYALLKDLRLDGPTHDIAGRLWNWDIHPPIMAALVRLLLPLALLVAVFIFLRGHNLPGGGFIAGLVTAVALIMQYLANGVVWTHERMPRNLHPVIGIGLLIAVATGAVSMLLGHPFLTSAYTHVHWPFADFELASAIAFDLGVYLVVVGATLLILVHMGLLHGASHAPAAAGAGAVSGPAGSPGSHSGADAATVRDPARAPAPEPTLEPAD</sequence>
<dbReference type="Pfam" id="PF00361">
    <property type="entry name" value="Proton_antipo_M"/>
    <property type="match status" value="1"/>
</dbReference>
<protein>
    <submittedName>
        <fullName evidence="17">Monovalent cation/H+ antiporter subunit A</fullName>
    </submittedName>
</protein>
<dbReference type="InterPro" id="IPR046806">
    <property type="entry name" value="MrpA_C/MbhE"/>
</dbReference>
<dbReference type="Pfam" id="PF20501">
    <property type="entry name" value="MbhE"/>
    <property type="match status" value="1"/>
</dbReference>
<evidence type="ECO:0000259" key="14">
    <source>
        <dbReference type="Pfam" id="PF04039"/>
    </source>
</evidence>
<evidence type="ECO:0000259" key="12">
    <source>
        <dbReference type="Pfam" id="PF00361"/>
    </source>
</evidence>
<evidence type="ECO:0000256" key="4">
    <source>
        <dbReference type="ARBA" id="ARBA00022475"/>
    </source>
</evidence>
<dbReference type="InterPro" id="IPR001516">
    <property type="entry name" value="Proton_antipo_N"/>
</dbReference>
<name>A0ABS1CE10_9GAMM</name>
<dbReference type="InterPro" id="IPR007182">
    <property type="entry name" value="MnhB"/>
</dbReference>
<feature type="transmembrane region" description="Helical" evidence="11">
    <location>
        <begin position="853"/>
        <end position="872"/>
    </location>
</feature>
<dbReference type="Proteomes" id="UP000748752">
    <property type="component" value="Unassembled WGS sequence"/>
</dbReference>
<evidence type="ECO:0000259" key="15">
    <source>
        <dbReference type="Pfam" id="PF13244"/>
    </source>
</evidence>
<feature type="transmembrane region" description="Helical" evidence="11">
    <location>
        <begin position="242"/>
        <end position="264"/>
    </location>
</feature>
<feature type="transmembrane region" description="Helical" evidence="11">
    <location>
        <begin position="322"/>
        <end position="346"/>
    </location>
</feature>
<feature type="transmembrane region" description="Helical" evidence="11">
    <location>
        <begin position="690"/>
        <end position="709"/>
    </location>
</feature>
<evidence type="ECO:0000256" key="3">
    <source>
        <dbReference type="ARBA" id="ARBA00022449"/>
    </source>
</evidence>
<feature type="transmembrane region" description="Helical" evidence="11">
    <location>
        <begin position="892"/>
        <end position="915"/>
    </location>
</feature>
<evidence type="ECO:0000256" key="8">
    <source>
        <dbReference type="ARBA" id="ARBA00023136"/>
    </source>
</evidence>
<dbReference type="Pfam" id="PF00662">
    <property type="entry name" value="Proton_antipo_N"/>
    <property type="match status" value="1"/>
</dbReference>
<feature type="transmembrane region" description="Helical" evidence="11">
    <location>
        <begin position="30"/>
        <end position="48"/>
    </location>
</feature>
<evidence type="ECO:0000256" key="6">
    <source>
        <dbReference type="ARBA" id="ARBA00022989"/>
    </source>
</evidence>
<dbReference type="InterPro" id="IPR001750">
    <property type="entry name" value="ND/Mrp_TM"/>
</dbReference>
<feature type="transmembrane region" description="Helical" evidence="11">
    <location>
        <begin position="298"/>
        <end position="316"/>
    </location>
</feature>
<evidence type="ECO:0000313" key="18">
    <source>
        <dbReference type="Proteomes" id="UP000748752"/>
    </source>
</evidence>
<feature type="transmembrane region" description="Helical" evidence="11">
    <location>
        <begin position="132"/>
        <end position="150"/>
    </location>
</feature>
<feature type="domain" description="NADH-Ubiquinone oxidoreductase (complex I) chain 5 N-terminal" evidence="13">
    <location>
        <begin position="66"/>
        <end position="110"/>
    </location>
</feature>
<feature type="transmembrane region" description="Helical" evidence="11">
    <location>
        <begin position="493"/>
        <end position="522"/>
    </location>
</feature>
<comment type="subcellular location">
    <subcellularLocation>
        <location evidence="1">Cell membrane</location>
        <topology evidence="1">Multi-pass membrane protein</topology>
    </subcellularLocation>
    <subcellularLocation>
        <location evidence="9">Membrane</location>
        <topology evidence="9">Multi-pass membrane protein</topology>
    </subcellularLocation>
</comment>
<feature type="transmembrane region" description="Helical" evidence="11">
    <location>
        <begin position="746"/>
        <end position="764"/>
    </location>
</feature>
<keyword evidence="18" id="KW-1185">Reference proteome</keyword>
<dbReference type="InterPro" id="IPR025383">
    <property type="entry name" value="MrpA_C/MbhD"/>
</dbReference>
<evidence type="ECO:0000256" key="9">
    <source>
        <dbReference type="RuleBase" id="RU000320"/>
    </source>
</evidence>
<keyword evidence="6 11" id="KW-1133">Transmembrane helix</keyword>
<evidence type="ECO:0000256" key="11">
    <source>
        <dbReference type="SAM" id="Phobius"/>
    </source>
</evidence>
<proteinExistence type="predicted"/>
<keyword evidence="8 11" id="KW-0472">Membrane</keyword>
<dbReference type="Pfam" id="PF04039">
    <property type="entry name" value="MnhB"/>
    <property type="match status" value="1"/>
</dbReference>